<dbReference type="AlphaFoldDB" id="A0A941IIK7"/>
<dbReference type="PANTHER" id="PTHR40079">
    <property type="entry name" value="MANNAN ENDO-1,4-BETA-MANNOSIDASE E-RELATED"/>
    <property type="match status" value="1"/>
</dbReference>
<keyword evidence="2 4" id="KW-0378">Hydrolase</keyword>
<evidence type="ECO:0000256" key="3">
    <source>
        <dbReference type="ARBA" id="ARBA00023295"/>
    </source>
</evidence>
<evidence type="ECO:0000256" key="4">
    <source>
        <dbReference type="PROSITE-ProRule" id="PRU01100"/>
    </source>
</evidence>
<proteinExistence type="inferred from homology"/>
<feature type="domain" description="GH26" evidence="6">
    <location>
        <begin position="59"/>
        <end position="340"/>
    </location>
</feature>
<accession>A0A941IIK7</accession>
<dbReference type="PROSITE" id="PS51764">
    <property type="entry name" value="GH26"/>
    <property type="match status" value="1"/>
</dbReference>
<sequence>MRERTYTRGLYAVAGAATSLFLIYAYAHPVSPSSITAAAKASSTRRAPAGTASSPTTTTSASETTSALSSLINPTKKYLGVAQDNVPNSMTDLAALTKKIGKSPNLIAYYVPWGQPLNQTWVLDLDNDGIMPLIQFEPTKPSIADIAAGASDAYATTLAQTIKNLGVPVVLSFGHEMNGNWFTWGTQQTSAADFVKAWKRIHDIFAEAGATNVIWLWDVNVTYPVPNIALDPLYPGDAYVDWVGLTGYYNTTAGGRSTFKTLFEPTMEQVREFTEKPFLIAETGVSPGAEKPTEIENLFTGVEDHADVLGFVWFNYNKPGKNETDWMIDSDSTSAKTFASLAQGPDWGFPRTP</sequence>
<dbReference type="EMBL" id="JAGSOH010000014">
    <property type="protein sequence ID" value="MBR7826243.1"/>
    <property type="molecule type" value="Genomic_DNA"/>
</dbReference>
<dbReference type="SUPFAM" id="SSF51445">
    <property type="entry name" value="(Trans)glycosidases"/>
    <property type="match status" value="1"/>
</dbReference>
<keyword evidence="3 4" id="KW-0326">Glycosidase</keyword>
<dbReference type="Gene3D" id="3.20.20.80">
    <property type="entry name" value="Glycosidases"/>
    <property type="match status" value="1"/>
</dbReference>
<evidence type="ECO:0000313" key="7">
    <source>
        <dbReference type="EMBL" id="MBR7826243.1"/>
    </source>
</evidence>
<evidence type="ECO:0000313" key="8">
    <source>
        <dbReference type="Proteomes" id="UP000676325"/>
    </source>
</evidence>
<dbReference type="InterPro" id="IPR000805">
    <property type="entry name" value="Glyco_hydro_26"/>
</dbReference>
<dbReference type="GO" id="GO:0016985">
    <property type="term" value="F:mannan endo-1,4-beta-mannosidase activity"/>
    <property type="evidence" value="ECO:0007669"/>
    <property type="project" value="InterPro"/>
</dbReference>
<evidence type="ECO:0000256" key="2">
    <source>
        <dbReference type="ARBA" id="ARBA00022801"/>
    </source>
</evidence>
<dbReference type="GO" id="GO:0006080">
    <property type="term" value="P:substituted mannan metabolic process"/>
    <property type="evidence" value="ECO:0007669"/>
    <property type="project" value="InterPro"/>
</dbReference>
<evidence type="ECO:0000256" key="1">
    <source>
        <dbReference type="ARBA" id="ARBA00007754"/>
    </source>
</evidence>
<dbReference type="PANTHER" id="PTHR40079:SF4">
    <property type="entry name" value="GH26 DOMAIN-CONTAINING PROTEIN-RELATED"/>
    <property type="match status" value="1"/>
</dbReference>
<name>A0A941IIK7_9ACTN</name>
<dbReference type="Proteomes" id="UP000676325">
    <property type="component" value="Unassembled WGS sequence"/>
</dbReference>
<dbReference type="InterPro" id="IPR017853">
    <property type="entry name" value="GH"/>
</dbReference>
<comment type="similarity">
    <text evidence="1 4">Belongs to the glycosyl hydrolase 26 family.</text>
</comment>
<evidence type="ECO:0000256" key="5">
    <source>
        <dbReference type="SAM" id="MobiDB-lite"/>
    </source>
</evidence>
<comment type="caution">
    <text evidence="7">The sequence shown here is derived from an EMBL/GenBank/DDBJ whole genome shotgun (WGS) entry which is preliminary data.</text>
</comment>
<feature type="active site" description="Nucleophile" evidence="4">
    <location>
        <position position="282"/>
    </location>
</feature>
<dbReference type="InterPro" id="IPR022790">
    <property type="entry name" value="GH26_dom"/>
</dbReference>
<gene>
    <name evidence="7" type="ORF">KDK95_08020</name>
</gene>
<reference evidence="7" key="1">
    <citation type="submission" date="2021-04" db="EMBL/GenBank/DDBJ databases">
        <title>Genome based classification of Actinospica acidithermotolerans sp. nov., an actinobacterium isolated from an Indonesian hot spring.</title>
        <authorList>
            <person name="Kusuma A.B."/>
            <person name="Putra K.E."/>
            <person name="Nafisah S."/>
            <person name="Loh J."/>
            <person name="Nouioui I."/>
            <person name="Goodfellow M."/>
        </authorList>
    </citation>
    <scope>NUCLEOTIDE SEQUENCE</scope>
    <source>
        <strain evidence="7">MGRD01-02</strain>
    </source>
</reference>
<feature type="region of interest" description="Disordered" evidence="5">
    <location>
        <begin position="43"/>
        <end position="65"/>
    </location>
</feature>
<keyword evidence="8" id="KW-1185">Reference proteome</keyword>
<dbReference type="Pfam" id="PF02156">
    <property type="entry name" value="Glyco_hydro_26"/>
    <property type="match status" value="1"/>
</dbReference>
<evidence type="ECO:0000259" key="6">
    <source>
        <dbReference type="PROSITE" id="PS51764"/>
    </source>
</evidence>
<protein>
    <recommendedName>
        <fullName evidence="6">GH26 domain-containing protein</fullName>
    </recommendedName>
</protein>
<organism evidence="7 8">
    <name type="scientific">Actinospica acidithermotolerans</name>
    <dbReference type="NCBI Taxonomy" id="2828514"/>
    <lineage>
        <taxon>Bacteria</taxon>
        <taxon>Bacillati</taxon>
        <taxon>Actinomycetota</taxon>
        <taxon>Actinomycetes</taxon>
        <taxon>Catenulisporales</taxon>
        <taxon>Actinospicaceae</taxon>
        <taxon>Actinospica</taxon>
    </lineage>
</organism>
<dbReference type="RefSeq" id="WP_212517391.1">
    <property type="nucleotide sequence ID" value="NZ_JAGSOH010000014.1"/>
</dbReference>
<feature type="active site" description="Proton donor" evidence="4">
    <location>
        <position position="176"/>
    </location>
</feature>